<sequence>MDEEIQENRRENIRFELIVPLFAELSLWRVKEREIRSRTQRVLLRNISAGGCRFKTHLHIPPRDDVEWLLKFQLGNYSLKQKVIIVNTCQEEGLQVYGGCWTMTGLERQSFQYRLNEYLHTVLVSSPHIHTLYKKIAGRDDDGQFRKLDVTS</sequence>
<accession>A0ABV1KW61</accession>
<comment type="caution">
    <text evidence="1">The sequence shown here is derived from an EMBL/GenBank/DDBJ whole genome shotgun (WGS) entry which is preliminary data.</text>
</comment>
<organism evidence="1 2">
    <name type="scientific">Cohnella silvisoli</name>
    <dbReference type="NCBI Taxonomy" id="2873699"/>
    <lineage>
        <taxon>Bacteria</taxon>
        <taxon>Bacillati</taxon>
        <taxon>Bacillota</taxon>
        <taxon>Bacilli</taxon>
        <taxon>Bacillales</taxon>
        <taxon>Paenibacillaceae</taxon>
        <taxon>Cohnella</taxon>
    </lineage>
</organism>
<proteinExistence type="predicted"/>
<gene>
    <name evidence="1" type="ORF">QJS35_18025</name>
</gene>
<dbReference type="Proteomes" id="UP001493487">
    <property type="component" value="Unassembled WGS sequence"/>
</dbReference>
<keyword evidence="2" id="KW-1185">Reference proteome</keyword>
<name>A0ABV1KW61_9BACL</name>
<evidence type="ECO:0000313" key="2">
    <source>
        <dbReference type="Proteomes" id="UP001493487"/>
    </source>
</evidence>
<dbReference type="EMBL" id="JASKHM010000010">
    <property type="protein sequence ID" value="MEQ4484299.1"/>
    <property type="molecule type" value="Genomic_DNA"/>
</dbReference>
<evidence type="ECO:0000313" key="1">
    <source>
        <dbReference type="EMBL" id="MEQ4484299.1"/>
    </source>
</evidence>
<reference evidence="1 2" key="1">
    <citation type="journal article" date="2023" name="Genome Announc.">
        <title>Pan-Genome Analyses of the Genus Cohnella and Proposal of the Novel Species Cohnella silvisoli sp. nov., Isolated from Forest Soil.</title>
        <authorList>
            <person name="Wang C."/>
            <person name="Mao L."/>
            <person name="Bao G."/>
            <person name="Zhu H."/>
        </authorList>
    </citation>
    <scope>NUCLEOTIDE SEQUENCE [LARGE SCALE GENOMIC DNA]</scope>
    <source>
        <strain evidence="1 2">NL03-T5-1</strain>
    </source>
</reference>
<dbReference type="RefSeq" id="WP_232186678.1">
    <property type="nucleotide sequence ID" value="NZ_JAIOAP010000009.1"/>
</dbReference>
<protein>
    <recommendedName>
        <fullName evidence="3">PilZ domain-containing protein</fullName>
    </recommendedName>
</protein>
<evidence type="ECO:0008006" key="3">
    <source>
        <dbReference type="Google" id="ProtNLM"/>
    </source>
</evidence>